<reference evidence="3" key="1">
    <citation type="journal article" date="2019" name="Int. J. Syst. Evol. Microbiol.">
        <title>The Global Catalogue of Microorganisms (GCM) 10K type strain sequencing project: providing services to taxonomists for standard genome sequencing and annotation.</title>
        <authorList>
            <consortium name="The Broad Institute Genomics Platform"/>
            <consortium name="The Broad Institute Genome Sequencing Center for Infectious Disease"/>
            <person name="Wu L."/>
            <person name="Ma J."/>
        </authorList>
    </citation>
    <scope>NUCLEOTIDE SEQUENCE [LARGE SCALE GENOMIC DNA]</scope>
    <source>
        <strain evidence="3">CCM 7855</strain>
    </source>
</reference>
<keyword evidence="3" id="KW-1185">Reference proteome</keyword>
<proteinExistence type="predicted"/>
<evidence type="ECO:0000313" key="3">
    <source>
        <dbReference type="Proteomes" id="UP000632454"/>
    </source>
</evidence>
<feature type="domain" description="Suppressor of fused-like" evidence="1">
    <location>
        <begin position="33"/>
        <end position="188"/>
    </location>
</feature>
<evidence type="ECO:0000313" key="2">
    <source>
        <dbReference type="EMBL" id="GGF30995.1"/>
    </source>
</evidence>
<evidence type="ECO:0000259" key="1">
    <source>
        <dbReference type="Pfam" id="PF05076"/>
    </source>
</evidence>
<dbReference type="Proteomes" id="UP000632454">
    <property type="component" value="Unassembled WGS sequence"/>
</dbReference>
<accession>A0ABQ1V164</accession>
<dbReference type="InterPro" id="IPR020941">
    <property type="entry name" value="SUFU-like_domain"/>
</dbReference>
<dbReference type="EMBL" id="BMCS01000002">
    <property type="protein sequence ID" value="GGF30995.1"/>
    <property type="molecule type" value="Genomic_DNA"/>
</dbReference>
<protein>
    <recommendedName>
        <fullName evidence="1">Suppressor of fused-like domain-containing protein</fullName>
    </recommendedName>
</protein>
<comment type="caution">
    <text evidence="2">The sequence shown here is derived from an EMBL/GenBank/DDBJ whole genome shotgun (WGS) entry which is preliminary data.</text>
</comment>
<gene>
    <name evidence="2" type="ORF">GCM10007298_28600</name>
</gene>
<name>A0ABQ1V164_9NOCA</name>
<dbReference type="Pfam" id="PF05076">
    <property type="entry name" value="SUFU"/>
    <property type="match status" value="1"/>
</dbReference>
<organism evidence="2 3">
    <name type="scientific">Williamsia phyllosphaerae</name>
    <dbReference type="NCBI Taxonomy" id="885042"/>
    <lineage>
        <taxon>Bacteria</taxon>
        <taxon>Bacillati</taxon>
        <taxon>Actinomycetota</taxon>
        <taxon>Actinomycetes</taxon>
        <taxon>Mycobacteriales</taxon>
        <taxon>Nocardiaceae</taxon>
        <taxon>Williamsia</taxon>
    </lineage>
</organism>
<sequence>MTMSEHVTEQITVHLQSVLSASPQKASVTFLGVEPVDVLRFEADTQVVYISVGCARHPMTDPTDLAADPLHGPRAEIVIRMAQKRELPGLHRSLALLAAAPSVEGIVLVPDALIDLGEPLWSGSSCTAVVLESDDIDDCPLPDPMSAVTFLRAVPVTGNEAAWVRLRGVDALRRAWDEAGIDVADPDRIAADPGAV</sequence>